<dbReference type="Gene3D" id="3.40.50.720">
    <property type="entry name" value="NAD(P)-binding Rossmann-like Domain"/>
    <property type="match status" value="1"/>
</dbReference>
<reference evidence="3 4" key="1">
    <citation type="submission" date="2020-05" db="EMBL/GenBank/DDBJ databases">
        <title>Parvularcula mediterraneae sp. nov., isolated from polypropylene straw from shallow seawater of the seashore of Laganas in Zakynthos island, Greece.</title>
        <authorList>
            <person name="Szabo I."/>
            <person name="Al-Omari J."/>
            <person name="Rado J."/>
            <person name="Szerdahelyi G.S."/>
        </authorList>
    </citation>
    <scope>NUCLEOTIDE SEQUENCE [LARGE SCALE GENOMIC DNA]</scope>
    <source>
        <strain evidence="3 4">ZS-1/3</strain>
    </source>
</reference>
<dbReference type="Proteomes" id="UP000536835">
    <property type="component" value="Unassembled WGS sequence"/>
</dbReference>
<sequence length="245" mass="26038">MTKAVLVTGGGKRLGREIVLTAAEAGWTPVVHYNSSSNAAEELAKETGGVAVGIDLSEEGAGEKLIALATEKLGGKLTGLVNSASIFEHDTGQDVTEEALLRNFRIHTVAPAMLAKAFAHQASDGSAIVNILDQKLFNLNADHYSYTISKQALHGATMMMARAYAPSVRAIGVAPGYNLPSPGQDDETFERLAPTVNVLERRLQPRDVAKTVLFALENMAITGQVLIASGGEHLKSAERDVLFKD</sequence>
<dbReference type="AlphaFoldDB" id="A0A7Y3RJM6"/>
<evidence type="ECO:0000313" key="4">
    <source>
        <dbReference type="Proteomes" id="UP000536835"/>
    </source>
</evidence>
<gene>
    <name evidence="3" type="ORF">HK107_03050</name>
</gene>
<comment type="caution">
    <text evidence="3">The sequence shown here is derived from an EMBL/GenBank/DDBJ whole genome shotgun (WGS) entry which is preliminary data.</text>
</comment>
<protein>
    <submittedName>
        <fullName evidence="3">SDR family oxidoreductase</fullName>
    </submittedName>
</protein>
<dbReference type="PRINTS" id="PR00081">
    <property type="entry name" value="GDHRDH"/>
</dbReference>
<name>A0A7Y3RJM6_9PROT</name>
<dbReference type="GO" id="GO:0016491">
    <property type="term" value="F:oxidoreductase activity"/>
    <property type="evidence" value="ECO:0007669"/>
    <property type="project" value="UniProtKB-KW"/>
</dbReference>
<dbReference type="PANTHER" id="PTHR43639">
    <property type="entry name" value="OXIDOREDUCTASE, SHORT-CHAIN DEHYDROGENASE/REDUCTASE FAMILY (AFU_ORTHOLOGUE AFUA_5G02870)"/>
    <property type="match status" value="1"/>
</dbReference>
<accession>A0A7Y3RJM6</accession>
<evidence type="ECO:0000256" key="1">
    <source>
        <dbReference type="ARBA" id="ARBA00006484"/>
    </source>
</evidence>
<organism evidence="3 4">
    <name type="scientific">Parvularcula mediterranea</name>
    <dbReference type="NCBI Taxonomy" id="2732508"/>
    <lineage>
        <taxon>Bacteria</taxon>
        <taxon>Pseudomonadati</taxon>
        <taxon>Pseudomonadota</taxon>
        <taxon>Alphaproteobacteria</taxon>
        <taxon>Parvularculales</taxon>
        <taxon>Parvularculaceae</taxon>
        <taxon>Parvularcula</taxon>
    </lineage>
</organism>
<comment type="similarity">
    <text evidence="1">Belongs to the short-chain dehydrogenases/reductases (SDR) family.</text>
</comment>
<evidence type="ECO:0000256" key="2">
    <source>
        <dbReference type="ARBA" id="ARBA00023002"/>
    </source>
</evidence>
<dbReference type="SUPFAM" id="SSF51735">
    <property type="entry name" value="NAD(P)-binding Rossmann-fold domains"/>
    <property type="match status" value="1"/>
</dbReference>
<dbReference type="InterPro" id="IPR002347">
    <property type="entry name" value="SDR_fam"/>
</dbReference>
<dbReference type="Pfam" id="PF13561">
    <property type="entry name" value="adh_short_C2"/>
    <property type="match status" value="1"/>
</dbReference>
<evidence type="ECO:0000313" key="3">
    <source>
        <dbReference type="EMBL" id="NNU15302.1"/>
    </source>
</evidence>
<dbReference type="RefSeq" id="WP_173196686.1">
    <property type="nucleotide sequence ID" value="NZ_JABFCX010000002.1"/>
</dbReference>
<dbReference type="InterPro" id="IPR036291">
    <property type="entry name" value="NAD(P)-bd_dom_sf"/>
</dbReference>
<dbReference type="PANTHER" id="PTHR43639:SF1">
    <property type="entry name" value="SHORT-CHAIN DEHYDROGENASE_REDUCTASE FAMILY PROTEIN"/>
    <property type="match status" value="1"/>
</dbReference>
<dbReference type="EMBL" id="JABFCX010000002">
    <property type="protein sequence ID" value="NNU15302.1"/>
    <property type="molecule type" value="Genomic_DNA"/>
</dbReference>
<keyword evidence="4" id="KW-1185">Reference proteome</keyword>
<proteinExistence type="inferred from homology"/>
<keyword evidence="2" id="KW-0560">Oxidoreductase</keyword>